<dbReference type="InterPro" id="IPR015943">
    <property type="entry name" value="WD40/YVTN_repeat-like_dom_sf"/>
</dbReference>
<name>A0A9P7V7E0_9ASCO</name>
<evidence type="ECO:0000313" key="6">
    <source>
        <dbReference type="EMBL" id="KAG7192276.1"/>
    </source>
</evidence>
<dbReference type="EMBL" id="JAHMUF010000019">
    <property type="protein sequence ID" value="KAG7192276.1"/>
    <property type="molecule type" value="Genomic_DNA"/>
</dbReference>
<reference evidence="6" key="1">
    <citation type="submission" date="2021-03" db="EMBL/GenBank/DDBJ databases">
        <authorList>
            <person name="Palmer J.M."/>
        </authorList>
    </citation>
    <scope>NUCLEOTIDE SEQUENCE</scope>
    <source>
        <strain evidence="6">ARV_011</strain>
    </source>
</reference>
<feature type="domain" description="Histone-binding protein RBBP4-like N-terminal" evidence="5">
    <location>
        <begin position="35"/>
        <end position="105"/>
    </location>
</feature>
<dbReference type="SMART" id="SM00320">
    <property type="entry name" value="WD40"/>
    <property type="match status" value="6"/>
</dbReference>
<dbReference type="InterPro" id="IPR022052">
    <property type="entry name" value="Histone-bd_RBBP4-like_N"/>
</dbReference>
<evidence type="ECO:0000256" key="3">
    <source>
        <dbReference type="ARBA" id="ARBA00022853"/>
    </source>
</evidence>
<dbReference type="GO" id="GO:0006325">
    <property type="term" value="P:chromatin organization"/>
    <property type="evidence" value="ECO:0007669"/>
    <property type="project" value="UniProtKB-KW"/>
</dbReference>
<dbReference type="AlphaFoldDB" id="A0A9P7V7E0"/>
<dbReference type="SUPFAM" id="SSF50978">
    <property type="entry name" value="WD40 repeat-like"/>
    <property type="match status" value="1"/>
</dbReference>
<organism evidence="6 7">
    <name type="scientific">Scheffersomyces spartinae</name>
    <dbReference type="NCBI Taxonomy" id="45513"/>
    <lineage>
        <taxon>Eukaryota</taxon>
        <taxon>Fungi</taxon>
        <taxon>Dikarya</taxon>
        <taxon>Ascomycota</taxon>
        <taxon>Saccharomycotina</taxon>
        <taxon>Pichiomycetes</taxon>
        <taxon>Debaryomycetaceae</taxon>
        <taxon>Scheffersomyces</taxon>
    </lineage>
</organism>
<evidence type="ECO:0000313" key="7">
    <source>
        <dbReference type="Proteomes" id="UP000790833"/>
    </source>
</evidence>
<proteinExistence type="predicted"/>
<dbReference type="OrthoDB" id="427795at2759"/>
<dbReference type="Proteomes" id="UP000790833">
    <property type="component" value="Unassembled WGS sequence"/>
</dbReference>
<feature type="repeat" description="WD" evidence="4">
    <location>
        <begin position="349"/>
        <end position="391"/>
    </location>
</feature>
<evidence type="ECO:0000256" key="2">
    <source>
        <dbReference type="ARBA" id="ARBA00022737"/>
    </source>
</evidence>
<sequence length="439" mass="49631">MTIEELQVVKSDNDALEVEDDGGSNSPIDTEIQTKYRIWKKNTPYLYNYISTNSLLWPSLSVLFFPDAETKVPDSEPWETLNQRLLVGTFTLGQGKDSLSVYKHSYYPNLKSNLNMNSLSYNSEKEEFEVDRVSKKKLQLVQSISHLGDVNKTRYMPQNPDVIASANNLGDLVIYDRTKHSSFQSSLSKDSITAPELRLVSSSTAEKSVDMFALDWNHQKEGSIVSATTDGHVSIYDIQHDITSEDTSEIREWLHIDNSEVGVNDIQWLPHHDSLFIYGDEQGYIKLADTRSSEHIVKRHQMSSKQAINSVSICCLNSLFIGTGDAQGAIHTWDLRTLHDTNTVPLHTINAHSQSVTQLKWHPKFHNCLGSSSSDGTVKLFALNNHHQMNQGLQFIHAGHMLGVNDFDWSLHDDWMIASVSDDNSLHVWKPAVKDKVFT</sequence>
<dbReference type="Pfam" id="PF00400">
    <property type="entry name" value="WD40"/>
    <property type="match status" value="2"/>
</dbReference>
<dbReference type="PROSITE" id="PS50082">
    <property type="entry name" value="WD_REPEATS_2"/>
    <property type="match status" value="1"/>
</dbReference>
<dbReference type="InterPro" id="IPR050459">
    <property type="entry name" value="WD_repeat_RBAP46/RBAP48/MSI1"/>
</dbReference>
<dbReference type="PANTHER" id="PTHR22850">
    <property type="entry name" value="WD40 REPEAT FAMILY"/>
    <property type="match status" value="1"/>
</dbReference>
<keyword evidence="2" id="KW-0677">Repeat</keyword>
<dbReference type="Gene3D" id="2.130.10.10">
    <property type="entry name" value="YVTN repeat-like/Quinoprotein amine dehydrogenase"/>
    <property type="match status" value="1"/>
</dbReference>
<protein>
    <recommendedName>
        <fullName evidence="5">Histone-binding protein RBBP4-like N-terminal domain-containing protein</fullName>
    </recommendedName>
</protein>
<dbReference type="GeneID" id="66115369"/>
<gene>
    <name evidence="6" type="ORF">KQ657_001995</name>
</gene>
<dbReference type="InterPro" id="IPR001680">
    <property type="entry name" value="WD40_rpt"/>
</dbReference>
<keyword evidence="7" id="KW-1185">Reference proteome</keyword>
<dbReference type="Pfam" id="PF12265">
    <property type="entry name" value="CAF1C_H4-bd"/>
    <property type="match status" value="1"/>
</dbReference>
<keyword evidence="1 4" id="KW-0853">WD repeat</keyword>
<dbReference type="InterPro" id="IPR036322">
    <property type="entry name" value="WD40_repeat_dom_sf"/>
</dbReference>
<evidence type="ECO:0000256" key="1">
    <source>
        <dbReference type="ARBA" id="ARBA00022574"/>
    </source>
</evidence>
<accession>A0A9P7V7E0</accession>
<comment type="caution">
    <text evidence="6">The sequence shown here is derived from an EMBL/GenBank/DDBJ whole genome shotgun (WGS) entry which is preliminary data.</text>
</comment>
<dbReference type="RefSeq" id="XP_043047826.1">
    <property type="nucleotide sequence ID" value="XM_043192771.1"/>
</dbReference>
<keyword evidence="3" id="KW-0156">Chromatin regulator</keyword>
<evidence type="ECO:0000259" key="5">
    <source>
        <dbReference type="Pfam" id="PF12265"/>
    </source>
</evidence>
<evidence type="ECO:0000256" key="4">
    <source>
        <dbReference type="PROSITE-ProRule" id="PRU00221"/>
    </source>
</evidence>